<dbReference type="SUPFAM" id="SSF47384">
    <property type="entry name" value="Homodimeric domain of signal transducing histidine kinase"/>
    <property type="match status" value="1"/>
</dbReference>
<evidence type="ECO:0000256" key="2">
    <source>
        <dbReference type="ARBA" id="ARBA00004236"/>
    </source>
</evidence>
<dbReference type="InterPro" id="IPR036890">
    <property type="entry name" value="HATPase_C_sf"/>
</dbReference>
<dbReference type="Gene3D" id="3.30.450.20">
    <property type="entry name" value="PAS domain"/>
    <property type="match status" value="1"/>
</dbReference>
<evidence type="ECO:0000256" key="6">
    <source>
        <dbReference type="ARBA" id="ARBA00022475"/>
    </source>
</evidence>
<feature type="domain" description="Histidine kinase" evidence="19">
    <location>
        <begin position="212"/>
        <end position="429"/>
    </location>
</feature>
<keyword evidence="5" id="KW-0813">Transport</keyword>
<evidence type="ECO:0000256" key="8">
    <source>
        <dbReference type="ARBA" id="ARBA00022592"/>
    </source>
</evidence>
<evidence type="ECO:0000256" key="16">
    <source>
        <dbReference type="ARBA" id="ARBA00023136"/>
    </source>
</evidence>
<evidence type="ECO:0000313" key="20">
    <source>
        <dbReference type="EMBL" id="RUO40126.1"/>
    </source>
</evidence>
<keyword evidence="6" id="KW-1003">Cell membrane</keyword>
<evidence type="ECO:0000256" key="14">
    <source>
        <dbReference type="ARBA" id="ARBA00022989"/>
    </source>
</evidence>
<keyword evidence="14 18" id="KW-1133">Transmembrane helix</keyword>
<evidence type="ECO:0000256" key="15">
    <source>
        <dbReference type="ARBA" id="ARBA00023012"/>
    </source>
</evidence>
<dbReference type="RefSeq" id="WP_126757610.1">
    <property type="nucleotide sequence ID" value="NZ_PIPQ01000004.1"/>
</dbReference>
<dbReference type="Pfam" id="PF00989">
    <property type="entry name" value="PAS"/>
    <property type="match status" value="1"/>
</dbReference>
<dbReference type="InterPro" id="IPR004358">
    <property type="entry name" value="Sig_transdc_His_kin-like_C"/>
</dbReference>
<dbReference type="Proteomes" id="UP000286976">
    <property type="component" value="Unassembled WGS sequence"/>
</dbReference>
<evidence type="ECO:0000256" key="12">
    <source>
        <dbReference type="ARBA" id="ARBA00022777"/>
    </source>
</evidence>
<dbReference type="InterPro" id="IPR035965">
    <property type="entry name" value="PAS-like_dom_sf"/>
</dbReference>
<proteinExistence type="predicted"/>
<evidence type="ECO:0000256" key="4">
    <source>
        <dbReference type="ARBA" id="ARBA00019665"/>
    </source>
</evidence>
<dbReference type="Gene3D" id="1.10.287.130">
    <property type="match status" value="1"/>
</dbReference>
<sequence length="440" mass="50012">MDRYYTPLKAITVFTLGLLFAGGLGWLLGYPQEFLLLYLAVLVVWNGYYLLKLSHWFWNSKSTSLPQASGIWSDIYDGLYRTQKRHYTRRKKLAALLQRFRQAAESLPDAGLVIDGEGQLIWSNKLAQQYLGLKWPMDKGVKITHLIRSPSFIKYFQQQNFDEAITLYSPTGDKREIELRIMPYVDTQYLILARDVTHIRKLERMRKEFVANVSHELKTPLTVMQGYLELLEEPEGLAPQQQTQALSEVTRQTQRMQAMVEQLLMLSRIESKHQDVPQEPVVLGSTIHNLLSELALVIESEQVHVSAHIDETLTVLGSPERLHAVVHNLLTNAIKYSGEGARIYIEWQAQEGQAHFRIQDTGPGIAPEHLARLTERFYRVAADRNSRSGGTGLGLAIVKHALEAHHSQLHIDSTEGEGSCFSFSLPKINSDCHKSDIQAT</sequence>
<dbReference type="Pfam" id="PF00512">
    <property type="entry name" value="HisKA"/>
    <property type="match status" value="1"/>
</dbReference>
<dbReference type="CDD" id="cd00082">
    <property type="entry name" value="HisKA"/>
    <property type="match status" value="1"/>
</dbReference>
<keyword evidence="13" id="KW-0067">ATP-binding</keyword>
<protein>
    <recommendedName>
        <fullName evidence="4">Phosphate regulon sensor protein PhoR</fullName>
        <ecNumber evidence="3">2.7.13.3</ecNumber>
    </recommendedName>
</protein>
<dbReference type="InterPro" id="IPR021766">
    <property type="entry name" value="PhoR_N"/>
</dbReference>
<dbReference type="CDD" id="cd00130">
    <property type="entry name" value="PAS"/>
    <property type="match status" value="1"/>
</dbReference>
<dbReference type="FunFam" id="1.10.287.130:FF:000001">
    <property type="entry name" value="Two-component sensor histidine kinase"/>
    <property type="match status" value="1"/>
</dbReference>
<dbReference type="InterPro" id="IPR013767">
    <property type="entry name" value="PAS_fold"/>
</dbReference>
<dbReference type="GO" id="GO:0006817">
    <property type="term" value="P:phosphate ion transport"/>
    <property type="evidence" value="ECO:0007669"/>
    <property type="project" value="UniProtKB-KW"/>
</dbReference>
<dbReference type="OrthoDB" id="9813151at2"/>
<dbReference type="NCBIfam" id="TIGR02966">
    <property type="entry name" value="phoR_proteo"/>
    <property type="match status" value="1"/>
</dbReference>
<dbReference type="InterPro" id="IPR003594">
    <property type="entry name" value="HATPase_dom"/>
</dbReference>
<evidence type="ECO:0000256" key="9">
    <source>
        <dbReference type="ARBA" id="ARBA00022679"/>
    </source>
</evidence>
<gene>
    <name evidence="20" type="primary">phoR</name>
    <name evidence="20" type="ORF">CWE15_08250</name>
</gene>
<dbReference type="PANTHER" id="PTHR45453:SF1">
    <property type="entry name" value="PHOSPHATE REGULON SENSOR PROTEIN PHOR"/>
    <property type="match status" value="1"/>
</dbReference>
<dbReference type="GO" id="GO:0006355">
    <property type="term" value="P:regulation of DNA-templated transcription"/>
    <property type="evidence" value="ECO:0007669"/>
    <property type="project" value="InterPro"/>
</dbReference>
<dbReference type="PANTHER" id="PTHR45453">
    <property type="entry name" value="PHOSPHATE REGULON SENSOR PROTEIN PHOR"/>
    <property type="match status" value="1"/>
</dbReference>
<dbReference type="GO" id="GO:0000155">
    <property type="term" value="F:phosphorelay sensor kinase activity"/>
    <property type="evidence" value="ECO:0007669"/>
    <property type="project" value="InterPro"/>
</dbReference>
<keyword evidence="11" id="KW-0547">Nucleotide-binding</keyword>
<dbReference type="SUPFAM" id="SSF55785">
    <property type="entry name" value="PYP-like sensor domain (PAS domain)"/>
    <property type="match status" value="1"/>
</dbReference>
<dbReference type="SUPFAM" id="SSF55874">
    <property type="entry name" value="ATPase domain of HSP90 chaperone/DNA topoisomerase II/histidine kinase"/>
    <property type="match status" value="1"/>
</dbReference>
<accession>A0A432X1G4</accession>
<keyword evidence="16 18" id="KW-0472">Membrane</keyword>
<feature type="transmembrane region" description="Helical" evidence="18">
    <location>
        <begin position="7"/>
        <end position="28"/>
    </location>
</feature>
<dbReference type="PROSITE" id="PS50109">
    <property type="entry name" value="HIS_KIN"/>
    <property type="match status" value="1"/>
</dbReference>
<comment type="subcellular location">
    <subcellularLocation>
        <location evidence="2">Cell membrane</location>
    </subcellularLocation>
</comment>
<dbReference type="GO" id="GO:0016036">
    <property type="term" value="P:cellular response to phosphate starvation"/>
    <property type="evidence" value="ECO:0007669"/>
    <property type="project" value="TreeGrafter"/>
</dbReference>
<name>A0A432X1G4_9GAMM</name>
<evidence type="ECO:0000256" key="3">
    <source>
        <dbReference type="ARBA" id="ARBA00012438"/>
    </source>
</evidence>
<dbReference type="GO" id="GO:0005524">
    <property type="term" value="F:ATP binding"/>
    <property type="evidence" value="ECO:0007669"/>
    <property type="project" value="UniProtKB-KW"/>
</dbReference>
<dbReference type="InterPro" id="IPR005467">
    <property type="entry name" value="His_kinase_dom"/>
</dbReference>
<dbReference type="NCBIfam" id="NF008235">
    <property type="entry name" value="PRK11006.1"/>
    <property type="match status" value="1"/>
</dbReference>
<dbReference type="InterPro" id="IPR003661">
    <property type="entry name" value="HisK_dim/P_dom"/>
</dbReference>
<evidence type="ECO:0000256" key="5">
    <source>
        <dbReference type="ARBA" id="ARBA00022448"/>
    </source>
</evidence>
<dbReference type="Pfam" id="PF11808">
    <property type="entry name" value="PhoR"/>
    <property type="match status" value="1"/>
</dbReference>
<comment type="catalytic activity">
    <reaction evidence="1">
        <text>ATP + protein L-histidine = ADP + protein N-phospho-L-histidine.</text>
        <dbReference type="EC" id="2.7.13.3"/>
    </reaction>
</comment>
<keyword evidence="9 20" id="KW-0808">Transferase</keyword>
<dbReference type="InterPro" id="IPR050351">
    <property type="entry name" value="BphY/WalK/GraS-like"/>
</dbReference>
<keyword evidence="21" id="KW-1185">Reference proteome</keyword>
<dbReference type="EMBL" id="PIPQ01000004">
    <property type="protein sequence ID" value="RUO40126.1"/>
    <property type="molecule type" value="Genomic_DNA"/>
</dbReference>
<dbReference type="Gene3D" id="3.30.565.10">
    <property type="entry name" value="Histidine kinase-like ATPase, C-terminal domain"/>
    <property type="match status" value="1"/>
</dbReference>
<organism evidence="20 21">
    <name type="scientific">Aliidiomarina taiwanensis</name>
    <dbReference type="NCBI Taxonomy" id="946228"/>
    <lineage>
        <taxon>Bacteria</taxon>
        <taxon>Pseudomonadati</taxon>
        <taxon>Pseudomonadota</taxon>
        <taxon>Gammaproteobacteria</taxon>
        <taxon>Alteromonadales</taxon>
        <taxon>Idiomarinaceae</taxon>
        <taxon>Aliidiomarina</taxon>
    </lineage>
</organism>
<keyword evidence="12 20" id="KW-0418">Kinase</keyword>
<evidence type="ECO:0000259" key="19">
    <source>
        <dbReference type="PROSITE" id="PS50109"/>
    </source>
</evidence>
<evidence type="ECO:0000256" key="7">
    <source>
        <dbReference type="ARBA" id="ARBA00022553"/>
    </source>
</evidence>
<dbReference type="Pfam" id="PF02518">
    <property type="entry name" value="HATPase_c"/>
    <property type="match status" value="1"/>
</dbReference>
<dbReference type="SMART" id="SM00388">
    <property type="entry name" value="HisKA"/>
    <property type="match status" value="1"/>
</dbReference>
<keyword evidence="7" id="KW-0597">Phosphoprotein</keyword>
<keyword evidence="8" id="KW-0592">Phosphate transport</keyword>
<dbReference type="FunFam" id="3.30.565.10:FF:000006">
    <property type="entry name" value="Sensor histidine kinase WalK"/>
    <property type="match status" value="1"/>
</dbReference>
<evidence type="ECO:0000256" key="1">
    <source>
        <dbReference type="ARBA" id="ARBA00000085"/>
    </source>
</evidence>
<dbReference type="PRINTS" id="PR00344">
    <property type="entry name" value="BCTRLSENSOR"/>
</dbReference>
<feature type="transmembrane region" description="Helical" evidence="18">
    <location>
        <begin position="34"/>
        <end position="51"/>
    </location>
</feature>
<evidence type="ECO:0000256" key="18">
    <source>
        <dbReference type="SAM" id="Phobius"/>
    </source>
</evidence>
<comment type="caution">
    <text evidence="20">The sequence shown here is derived from an EMBL/GenBank/DDBJ whole genome shotgun (WGS) entry which is preliminary data.</text>
</comment>
<evidence type="ECO:0000313" key="21">
    <source>
        <dbReference type="Proteomes" id="UP000286976"/>
    </source>
</evidence>
<dbReference type="InterPro" id="IPR000014">
    <property type="entry name" value="PAS"/>
</dbReference>
<reference evidence="20 21" key="1">
    <citation type="journal article" date="2011" name="Front. Microbiol.">
        <title>Genomic signatures of strain selection and enhancement in Bacillus atrophaeus var. globigii, a historical biowarfare simulant.</title>
        <authorList>
            <person name="Gibbons H.S."/>
            <person name="Broomall S.M."/>
            <person name="McNew L.A."/>
            <person name="Daligault H."/>
            <person name="Chapman C."/>
            <person name="Bruce D."/>
            <person name="Karavis M."/>
            <person name="Krepps M."/>
            <person name="McGregor P.A."/>
            <person name="Hong C."/>
            <person name="Park K.H."/>
            <person name="Akmal A."/>
            <person name="Feldman A."/>
            <person name="Lin J.S."/>
            <person name="Chang W.E."/>
            <person name="Higgs B.W."/>
            <person name="Demirev P."/>
            <person name="Lindquist J."/>
            <person name="Liem A."/>
            <person name="Fochler E."/>
            <person name="Read T.D."/>
            <person name="Tapia R."/>
            <person name="Johnson S."/>
            <person name="Bishop-Lilly K.A."/>
            <person name="Detter C."/>
            <person name="Han C."/>
            <person name="Sozhamannan S."/>
            <person name="Rosenzweig C.N."/>
            <person name="Skowronski E.W."/>
        </authorList>
    </citation>
    <scope>NUCLEOTIDE SEQUENCE [LARGE SCALE GENOMIC DNA]</scope>
    <source>
        <strain evidence="20 21">AIT1</strain>
    </source>
</reference>
<dbReference type="GO" id="GO:0005886">
    <property type="term" value="C:plasma membrane"/>
    <property type="evidence" value="ECO:0007669"/>
    <property type="project" value="UniProtKB-SubCell"/>
</dbReference>
<dbReference type="AlphaFoldDB" id="A0A432X1G4"/>
<evidence type="ECO:0000256" key="17">
    <source>
        <dbReference type="ARBA" id="ARBA00025207"/>
    </source>
</evidence>
<keyword evidence="15" id="KW-0902">Two-component regulatory system</keyword>
<dbReference type="EC" id="2.7.13.3" evidence="3"/>
<evidence type="ECO:0000256" key="13">
    <source>
        <dbReference type="ARBA" id="ARBA00022840"/>
    </source>
</evidence>
<dbReference type="InterPro" id="IPR014310">
    <property type="entry name" value="Sig_transdc_His_kinase_PhoR"/>
</dbReference>
<evidence type="ECO:0000256" key="10">
    <source>
        <dbReference type="ARBA" id="ARBA00022692"/>
    </source>
</evidence>
<dbReference type="InterPro" id="IPR036097">
    <property type="entry name" value="HisK_dim/P_sf"/>
</dbReference>
<dbReference type="SMART" id="SM00387">
    <property type="entry name" value="HATPase_c"/>
    <property type="match status" value="1"/>
</dbReference>
<evidence type="ECO:0000256" key="11">
    <source>
        <dbReference type="ARBA" id="ARBA00022741"/>
    </source>
</evidence>
<dbReference type="GO" id="GO:0004721">
    <property type="term" value="F:phosphoprotein phosphatase activity"/>
    <property type="evidence" value="ECO:0007669"/>
    <property type="project" value="InterPro"/>
</dbReference>
<keyword evidence="10 18" id="KW-0812">Transmembrane</keyword>
<comment type="function">
    <text evidence="17">Member of the two-component regulatory system PhoR/PhoB involved in the phosphate regulon genes expression. PhoR may function as a membrane-associated protein kinase that phosphorylates PhoB in response to environmental signals.</text>
</comment>